<dbReference type="InterPro" id="IPR036412">
    <property type="entry name" value="HAD-like_sf"/>
</dbReference>
<dbReference type="InterPro" id="IPR004274">
    <property type="entry name" value="FCP1_dom"/>
</dbReference>
<dbReference type="GO" id="GO:0008420">
    <property type="term" value="F:RNA polymerase II CTD heptapeptide repeat phosphatase activity"/>
    <property type="evidence" value="ECO:0007669"/>
    <property type="project" value="UniProtKB-UniRule"/>
</dbReference>
<dbReference type="EMBL" id="QGMJ01000156">
    <property type="protein sequence ID" value="TVY40971.1"/>
    <property type="molecule type" value="Genomic_DNA"/>
</dbReference>
<sequence>MILSLGPQLKYPITINRILKKKGDSVKKQENILEYTFTWLKTVGDSTSEWNQWQEEQTTIADWDSPVDGSIKQWKLREGMVITKDMPFVEIEEACPHSVQFQGLCGMCGKDMTEMSWASAGDDTERAKINMIHDQTALRVSHEEASKAEQETQRRLLQHRKLSLVVDLDQTIIHACIEPTVGEWQSDPTSPNYEAVKNVRSFQLNDDGPRGVASGCNYYIKMRPGLKEFLASIAELYELHVYTMGTRAYALNIAKIVDPDKKLFGDRIISRDENGNMTAKSLARLFPENTKMVVIIDDRADVWPTFLPKREELPKPDAPKKLSKSETEKTAENPTEDAPAAPKPADEEKKDESKPSQGGKVSALEELVRMGGGDDQQLLQEQTAEQEKFLEKQIKDRPLLHMQEELEKEESDEVEAEATEEKEKNGQATQEPHPHHRHKILNDDDDELIHLKQHLTAVHKAFYDEYDGKLVNAHGGRIAQLKPGHNKKVSIKGDKADLQIVPDVAIVMPRLKKQTLAGCVIVMSGLVPLGVDLLRYFNSFTTHISHDDAIKESGIMLDADVEIFRSEIALQAESFGAKVEIKVSKKITHLVASTNRTRTTKVRQAARYPNIKIVNQLWLVNSMSKWAKEDENKYLVHISEADRKPRDGDLSSGEEGVHGSDESSDEDDIPAGSQSVSSSEDEDEEGVIPSDIEGHSPIDDLKGFNWDEVDDELAEFMGSDSESENDSDRESTRGIKRARSEKSDDGEDSDESTSRLVKKQNTAKSRITGLKSVKTPQSISSLPTPGVTGDEEDVVEDDSSIGDDLEKEMEAEMEAELAREEEEEAKSGGG</sequence>
<dbReference type="Gene3D" id="3.40.50.10190">
    <property type="entry name" value="BRCT domain"/>
    <property type="match status" value="1"/>
</dbReference>
<reference evidence="10 11" key="1">
    <citation type="submission" date="2018-05" db="EMBL/GenBank/DDBJ databases">
        <title>Genome sequencing and assembly of the regulated plant pathogen Lachnellula willkommii and related sister species for the development of diagnostic species identification markers.</title>
        <authorList>
            <person name="Giroux E."/>
            <person name="Bilodeau G."/>
        </authorList>
    </citation>
    <scope>NUCLEOTIDE SEQUENCE [LARGE SCALE GENOMIC DNA]</scope>
    <source>
        <strain evidence="10 11">CBS 197.66</strain>
    </source>
</reference>
<dbReference type="Pfam" id="PF03031">
    <property type="entry name" value="NIF"/>
    <property type="match status" value="1"/>
</dbReference>
<dbReference type="InterPro" id="IPR011947">
    <property type="entry name" value="FCP1_euk"/>
</dbReference>
<feature type="compositionally biased region" description="Basic and acidic residues" evidence="7">
    <location>
        <begin position="726"/>
        <end position="743"/>
    </location>
</feature>
<dbReference type="EC" id="3.1.3.16" evidence="6"/>
<dbReference type="PANTHER" id="PTHR23081">
    <property type="entry name" value="RNA POLYMERASE II CTD PHOSPHATASE"/>
    <property type="match status" value="1"/>
</dbReference>
<evidence type="ECO:0000256" key="5">
    <source>
        <dbReference type="ARBA" id="ARBA00048336"/>
    </source>
</evidence>
<dbReference type="Gene3D" id="3.40.50.1000">
    <property type="entry name" value="HAD superfamily/HAD-like"/>
    <property type="match status" value="1"/>
</dbReference>
<keyword evidence="3 6" id="KW-0539">Nucleus</keyword>
<dbReference type="NCBIfam" id="TIGR02250">
    <property type="entry name" value="FCP1_euk"/>
    <property type="match status" value="1"/>
</dbReference>
<accession>A0A8H8RUI7</accession>
<comment type="function">
    <text evidence="6">This promotes the activity of RNA polymerase II.</text>
</comment>
<dbReference type="SMART" id="SM00577">
    <property type="entry name" value="CPDc"/>
    <property type="match status" value="1"/>
</dbReference>
<dbReference type="InterPro" id="IPR039189">
    <property type="entry name" value="Fcp1"/>
</dbReference>
<proteinExistence type="predicted"/>
<name>A0A8H8RUI7_9HELO</name>
<feature type="region of interest" description="Disordered" evidence="7">
    <location>
        <begin position="310"/>
        <end position="362"/>
    </location>
</feature>
<comment type="caution">
    <text evidence="10">The sequence shown here is derived from an EMBL/GenBank/DDBJ whole genome shotgun (WGS) entry which is preliminary data.</text>
</comment>
<feature type="compositionally biased region" description="Basic and acidic residues" evidence="7">
    <location>
        <begin position="643"/>
        <end position="661"/>
    </location>
</feature>
<dbReference type="Pfam" id="PF00533">
    <property type="entry name" value="BRCT"/>
    <property type="match status" value="1"/>
</dbReference>
<dbReference type="GO" id="GO:0005634">
    <property type="term" value="C:nucleus"/>
    <property type="evidence" value="ECO:0007669"/>
    <property type="project" value="UniProtKB-SubCell"/>
</dbReference>
<feature type="compositionally biased region" description="Acidic residues" evidence="7">
    <location>
        <begin position="789"/>
        <end position="803"/>
    </location>
</feature>
<evidence type="ECO:0000313" key="11">
    <source>
        <dbReference type="Proteomes" id="UP000462212"/>
    </source>
</evidence>
<feature type="compositionally biased region" description="Acidic residues" evidence="7">
    <location>
        <begin position="406"/>
        <end position="418"/>
    </location>
</feature>
<dbReference type="Gene3D" id="1.10.287.10">
    <property type="entry name" value="S15/NS1, RNA-binding"/>
    <property type="match status" value="1"/>
</dbReference>
<dbReference type="PROSITE" id="PS50172">
    <property type="entry name" value="BRCT"/>
    <property type="match status" value="1"/>
</dbReference>
<dbReference type="AlphaFoldDB" id="A0A8H8RUI7"/>
<evidence type="ECO:0000259" key="9">
    <source>
        <dbReference type="PROSITE" id="PS50969"/>
    </source>
</evidence>
<feature type="region of interest" description="Disordered" evidence="7">
    <location>
        <begin position="643"/>
        <end position="803"/>
    </location>
</feature>
<dbReference type="SUPFAM" id="SSF52113">
    <property type="entry name" value="BRCT domain"/>
    <property type="match status" value="1"/>
</dbReference>
<feature type="compositionally biased region" description="Polar residues" evidence="7">
    <location>
        <begin position="774"/>
        <end position="783"/>
    </location>
</feature>
<dbReference type="InterPro" id="IPR036420">
    <property type="entry name" value="BRCT_dom_sf"/>
</dbReference>
<evidence type="ECO:0000313" key="10">
    <source>
        <dbReference type="EMBL" id="TVY40971.1"/>
    </source>
</evidence>
<dbReference type="CDD" id="cd17729">
    <property type="entry name" value="BRCT_CTDP1"/>
    <property type="match status" value="1"/>
</dbReference>
<dbReference type="PANTHER" id="PTHR23081:SF36">
    <property type="entry name" value="RNA POLYMERASE II SUBUNIT A C-TERMINAL DOMAIN PHOSPHATASE"/>
    <property type="match status" value="1"/>
</dbReference>
<keyword evidence="2 6" id="KW-0378">Hydrolase</keyword>
<evidence type="ECO:0000256" key="3">
    <source>
        <dbReference type="ARBA" id="ARBA00023242"/>
    </source>
</evidence>
<comment type="subcellular location">
    <subcellularLocation>
        <location evidence="1 6">Nucleus</location>
    </subcellularLocation>
</comment>
<evidence type="ECO:0000256" key="1">
    <source>
        <dbReference type="ARBA" id="ARBA00004123"/>
    </source>
</evidence>
<feature type="domain" description="BRCT" evidence="8">
    <location>
        <begin position="532"/>
        <end position="636"/>
    </location>
</feature>
<evidence type="ECO:0000256" key="7">
    <source>
        <dbReference type="SAM" id="MobiDB-lite"/>
    </source>
</evidence>
<dbReference type="PROSITE" id="PS50969">
    <property type="entry name" value="FCP1"/>
    <property type="match status" value="1"/>
</dbReference>
<dbReference type="CDD" id="cd07521">
    <property type="entry name" value="HAD_FCP1-like"/>
    <property type="match status" value="1"/>
</dbReference>
<dbReference type="SMART" id="SM00292">
    <property type="entry name" value="BRCT"/>
    <property type="match status" value="1"/>
</dbReference>
<dbReference type="InterPro" id="IPR023214">
    <property type="entry name" value="HAD_sf"/>
</dbReference>
<dbReference type="SUPFAM" id="SSF56784">
    <property type="entry name" value="HAD-like"/>
    <property type="match status" value="1"/>
</dbReference>
<dbReference type="OrthoDB" id="10249888at2759"/>
<evidence type="ECO:0000256" key="2">
    <source>
        <dbReference type="ARBA" id="ARBA00022801"/>
    </source>
</evidence>
<feature type="compositionally biased region" description="Basic and acidic residues" evidence="7">
    <location>
        <begin position="692"/>
        <end position="702"/>
    </location>
</feature>
<evidence type="ECO:0000259" key="8">
    <source>
        <dbReference type="PROSITE" id="PS50172"/>
    </source>
</evidence>
<protein>
    <recommendedName>
        <fullName evidence="6">RNA polymerase II subunit A C-terminal domain phosphatase</fullName>
        <ecNumber evidence="6">3.1.3.16</ecNumber>
    </recommendedName>
</protein>
<feature type="compositionally biased region" description="Basic and acidic residues" evidence="7">
    <location>
        <begin position="310"/>
        <end position="331"/>
    </location>
</feature>
<dbReference type="InterPro" id="IPR001357">
    <property type="entry name" value="BRCT_dom"/>
</dbReference>
<feature type="domain" description="FCP1 homology" evidence="9">
    <location>
        <begin position="157"/>
        <end position="341"/>
    </location>
</feature>
<evidence type="ECO:0000256" key="6">
    <source>
        <dbReference type="RuleBase" id="RU366066"/>
    </source>
</evidence>
<gene>
    <name evidence="10" type="primary">fcp1</name>
    <name evidence="10" type="ORF">LSUB1_G003495</name>
</gene>
<feature type="compositionally biased region" description="Basic and acidic residues" evidence="7">
    <location>
        <begin position="344"/>
        <end position="354"/>
    </location>
</feature>
<organism evidence="10 11">
    <name type="scientific">Lachnellula subtilissima</name>
    <dbReference type="NCBI Taxonomy" id="602034"/>
    <lineage>
        <taxon>Eukaryota</taxon>
        <taxon>Fungi</taxon>
        <taxon>Dikarya</taxon>
        <taxon>Ascomycota</taxon>
        <taxon>Pezizomycotina</taxon>
        <taxon>Leotiomycetes</taxon>
        <taxon>Helotiales</taxon>
        <taxon>Lachnaceae</taxon>
        <taxon>Lachnellula</taxon>
    </lineage>
</organism>
<keyword evidence="11" id="KW-1185">Reference proteome</keyword>
<feature type="region of interest" description="Disordered" evidence="7">
    <location>
        <begin position="405"/>
        <end position="436"/>
    </location>
</feature>
<dbReference type="Proteomes" id="UP000462212">
    <property type="component" value="Unassembled WGS sequence"/>
</dbReference>
<comment type="catalytic activity">
    <reaction evidence="4 6">
        <text>O-phospho-L-seryl-[protein] + H2O = L-seryl-[protein] + phosphate</text>
        <dbReference type="Rhea" id="RHEA:20629"/>
        <dbReference type="Rhea" id="RHEA-COMP:9863"/>
        <dbReference type="Rhea" id="RHEA-COMP:11604"/>
        <dbReference type="ChEBI" id="CHEBI:15377"/>
        <dbReference type="ChEBI" id="CHEBI:29999"/>
        <dbReference type="ChEBI" id="CHEBI:43474"/>
        <dbReference type="ChEBI" id="CHEBI:83421"/>
        <dbReference type="EC" id="3.1.3.16"/>
    </reaction>
</comment>
<evidence type="ECO:0000256" key="4">
    <source>
        <dbReference type="ARBA" id="ARBA00047761"/>
    </source>
</evidence>
<comment type="catalytic activity">
    <reaction evidence="5 6">
        <text>O-phospho-L-threonyl-[protein] + H2O = L-threonyl-[protein] + phosphate</text>
        <dbReference type="Rhea" id="RHEA:47004"/>
        <dbReference type="Rhea" id="RHEA-COMP:11060"/>
        <dbReference type="Rhea" id="RHEA-COMP:11605"/>
        <dbReference type="ChEBI" id="CHEBI:15377"/>
        <dbReference type="ChEBI" id="CHEBI:30013"/>
        <dbReference type="ChEBI" id="CHEBI:43474"/>
        <dbReference type="ChEBI" id="CHEBI:61977"/>
        <dbReference type="EC" id="3.1.3.16"/>
    </reaction>
</comment>